<name>A0AA88CU49_FICCA</name>
<organism evidence="1 2">
    <name type="scientific">Ficus carica</name>
    <name type="common">Common fig</name>
    <dbReference type="NCBI Taxonomy" id="3494"/>
    <lineage>
        <taxon>Eukaryota</taxon>
        <taxon>Viridiplantae</taxon>
        <taxon>Streptophyta</taxon>
        <taxon>Embryophyta</taxon>
        <taxon>Tracheophyta</taxon>
        <taxon>Spermatophyta</taxon>
        <taxon>Magnoliopsida</taxon>
        <taxon>eudicotyledons</taxon>
        <taxon>Gunneridae</taxon>
        <taxon>Pentapetalae</taxon>
        <taxon>rosids</taxon>
        <taxon>fabids</taxon>
        <taxon>Rosales</taxon>
        <taxon>Moraceae</taxon>
        <taxon>Ficeae</taxon>
        <taxon>Ficus</taxon>
    </lineage>
</organism>
<dbReference type="Gramene" id="FCD_00004899-RA">
    <property type="protein sequence ID" value="FCD_00004899-RA:cds"/>
    <property type="gene ID" value="FCD_00004899"/>
</dbReference>
<gene>
    <name evidence="1" type="ORF">TIFTF001_003405</name>
</gene>
<evidence type="ECO:0000313" key="2">
    <source>
        <dbReference type="Proteomes" id="UP001187192"/>
    </source>
</evidence>
<dbReference type="Proteomes" id="UP001187192">
    <property type="component" value="Unassembled WGS sequence"/>
</dbReference>
<reference evidence="1" key="1">
    <citation type="submission" date="2023-07" db="EMBL/GenBank/DDBJ databases">
        <title>draft genome sequence of fig (Ficus carica).</title>
        <authorList>
            <person name="Takahashi T."/>
            <person name="Nishimura K."/>
        </authorList>
    </citation>
    <scope>NUCLEOTIDE SEQUENCE</scope>
</reference>
<comment type="caution">
    <text evidence="1">The sequence shown here is derived from an EMBL/GenBank/DDBJ whole genome shotgun (WGS) entry which is preliminary data.</text>
</comment>
<dbReference type="EMBL" id="BTGU01000003">
    <property type="protein sequence ID" value="GMN31780.1"/>
    <property type="molecule type" value="Genomic_DNA"/>
</dbReference>
<sequence>MSQGSKAGSGTKSSCSWSMRRHLTVGALLSSSSSSTASEDPGNRLIGASRILLGSFGNCGRCYYEGTTGTFRVFYVRDRNGESRGILNLGVTILDGLLPYQVINDQFIGVGSTIDYQKLFGDGARACEKEKKGVSVSCLAA</sequence>
<protein>
    <submittedName>
        <fullName evidence="1">Uncharacterized protein</fullName>
    </submittedName>
</protein>
<proteinExistence type="predicted"/>
<keyword evidence="2" id="KW-1185">Reference proteome</keyword>
<accession>A0AA88CU49</accession>
<dbReference type="AlphaFoldDB" id="A0AA88CU49"/>
<evidence type="ECO:0000313" key="1">
    <source>
        <dbReference type="EMBL" id="GMN31780.1"/>
    </source>
</evidence>